<gene>
    <name evidence="3" type="ORF">FEF34_30555</name>
</gene>
<evidence type="ECO:0000256" key="1">
    <source>
        <dbReference type="SAM" id="MobiDB-lite"/>
    </source>
</evidence>
<dbReference type="PANTHER" id="PTHR23523:SF2">
    <property type="entry name" value="2-NITROIMIDAZOLE TRANSPORTER"/>
    <property type="match status" value="1"/>
</dbReference>
<protein>
    <submittedName>
        <fullName evidence="3">MFS transporter</fullName>
    </submittedName>
</protein>
<feature type="transmembrane region" description="Helical" evidence="2">
    <location>
        <begin position="126"/>
        <end position="149"/>
    </location>
</feature>
<evidence type="ECO:0000313" key="4">
    <source>
        <dbReference type="Proteomes" id="UP000305921"/>
    </source>
</evidence>
<feature type="transmembrane region" description="Helical" evidence="2">
    <location>
        <begin position="72"/>
        <end position="91"/>
    </location>
</feature>
<evidence type="ECO:0000313" key="3">
    <source>
        <dbReference type="EMBL" id="TLQ46743.1"/>
    </source>
</evidence>
<feature type="compositionally biased region" description="Low complexity" evidence="1">
    <location>
        <begin position="236"/>
        <end position="246"/>
    </location>
</feature>
<feature type="transmembrane region" description="Helical" evidence="2">
    <location>
        <begin position="98"/>
        <end position="120"/>
    </location>
</feature>
<feature type="transmembrane region" description="Helical" evidence="2">
    <location>
        <begin position="332"/>
        <end position="353"/>
    </location>
</feature>
<feature type="transmembrane region" description="Helical" evidence="2">
    <location>
        <begin position="365"/>
        <end position="384"/>
    </location>
</feature>
<dbReference type="RefSeq" id="WP_138056045.1">
    <property type="nucleotide sequence ID" value="NZ_VAWE01000001.1"/>
</dbReference>
<keyword evidence="2" id="KW-0812">Transmembrane</keyword>
<proteinExistence type="predicted"/>
<feature type="transmembrane region" description="Helical" evidence="2">
    <location>
        <begin position="194"/>
        <end position="212"/>
    </location>
</feature>
<feature type="transmembrane region" description="Helical" evidence="2">
    <location>
        <begin position="423"/>
        <end position="446"/>
    </location>
</feature>
<dbReference type="PANTHER" id="PTHR23523">
    <property type="match status" value="1"/>
</dbReference>
<comment type="caution">
    <text evidence="3">The sequence shown here is derived from an EMBL/GenBank/DDBJ whole genome shotgun (WGS) entry which is preliminary data.</text>
</comment>
<evidence type="ECO:0000256" key="2">
    <source>
        <dbReference type="SAM" id="Phobius"/>
    </source>
</evidence>
<dbReference type="InterPro" id="IPR052524">
    <property type="entry name" value="MFS_Cyanate_Porter"/>
</dbReference>
<dbReference type="OrthoDB" id="5317164at2"/>
<dbReference type="InterPro" id="IPR011701">
    <property type="entry name" value="MFS"/>
</dbReference>
<dbReference type="SUPFAM" id="SSF103473">
    <property type="entry name" value="MFS general substrate transporter"/>
    <property type="match status" value="1"/>
</dbReference>
<feature type="transmembrane region" description="Helical" evidence="2">
    <location>
        <begin position="452"/>
        <end position="473"/>
    </location>
</feature>
<feature type="compositionally biased region" description="Low complexity" evidence="1">
    <location>
        <begin position="255"/>
        <end position="276"/>
    </location>
</feature>
<keyword evidence="2" id="KW-1133">Transmembrane helix</keyword>
<organism evidence="3 4">
    <name type="scientific">Streptomyces marianii</name>
    <dbReference type="NCBI Taxonomy" id="1817406"/>
    <lineage>
        <taxon>Bacteria</taxon>
        <taxon>Bacillati</taxon>
        <taxon>Actinomycetota</taxon>
        <taxon>Actinomycetes</taxon>
        <taxon>Kitasatosporales</taxon>
        <taxon>Streptomycetaceae</taxon>
        <taxon>Streptomyces</taxon>
    </lineage>
</organism>
<feature type="compositionally biased region" description="Polar residues" evidence="1">
    <location>
        <begin position="1"/>
        <end position="24"/>
    </location>
</feature>
<sequence length="487" mass="48916">MPDETQTLSPAATAVRTTTDSSASPAGKAPAWVLRLVLAGLVLAALNLRPAITSLGALLEEVQEGLRMSGSVAGVLTAVPPLCFAVFGLTAPRLARRFGPAAVVCAGMVAVTAGLALRPFAGGTAAFLAASALALMGIAVSNVLMPVIVKRWFPDRIGSVTGLYSMALSLGTAVAAAATVPMTQVLGGGWRTGLAVWAALAATAVLPWVPLVRGRGAGTSGTTAAVGLRQEPPSPTATAAPGSGAARVPGRSQYAATAPGPGPATGSPAPAPAGRPARTEPARAGAGRASAPRIARSRTAWALACFFGLQATGAYITMGWMPRIFRDAGVPAGTAGVLLAVTMVMGVPLAFVIPRLAARLRTQGPIVLALGLCGMTGYAGLFLAPAAGAWAWALLLGISNCAFPLALTMIGMRSRTGTGVVRLSAFAQSTGYLISIPGPLLVGVLHQHSGGWGLPLALMAGLTVPQMAAGVLAGRDRTVEDEAGMRH</sequence>
<dbReference type="CDD" id="cd17339">
    <property type="entry name" value="MFS_NIMT_CynX_like"/>
    <property type="match status" value="1"/>
</dbReference>
<feature type="transmembrane region" description="Helical" evidence="2">
    <location>
        <begin position="390"/>
        <end position="411"/>
    </location>
</feature>
<reference evidence="3 4" key="1">
    <citation type="submission" date="2019-05" db="EMBL/GenBank/DDBJ databases">
        <title>Streptomyces marianii sp. nov., a novel marine actinomycete from southern coast of India.</title>
        <authorList>
            <person name="Iniyan A.M."/>
            <person name="Wink J."/>
            <person name="Ramprasad E."/>
            <person name="Ramana C.V."/>
            <person name="Bunk B."/>
            <person name="Sproer C."/>
            <person name="Joseph F.-J.R.S."/>
            <person name="Vincent S.G.P."/>
        </authorList>
    </citation>
    <scope>NUCLEOTIDE SEQUENCE [LARGE SCALE GENOMIC DNA]</scope>
    <source>
        <strain evidence="3 4">ICN19</strain>
    </source>
</reference>
<feature type="transmembrane region" description="Helical" evidence="2">
    <location>
        <begin position="32"/>
        <end position="52"/>
    </location>
</feature>
<dbReference type="Pfam" id="PF07690">
    <property type="entry name" value="MFS_1"/>
    <property type="match status" value="1"/>
</dbReference>
<dbReference type="AlphaFoldDB" id="A0A5R9EFS3"/>
<feature type="transmembrane region" description="Helical" evidence="2">
    <location>
        <begin position="300"/>
        <end position="320"/>
    </location>
</feature>
<dbReference type="Gene3D" id="1.20.1250.20">
    <property type="entry name" value="MFS general substrate transporter like domains"/>
    <property type="match status" value="2"/>
</dbReference>
<feature type="region of interest" description="Disordered" evidence="1">
    <location>
        <begin position="1"/>
        <end position="26"/>
    </location>
</feature>
<dbReference type="InterPro" id="IPR036259">
    <property type="entry name" value="MFS_trans_sf"/>
</dbReference>
<feature type="transmembrane region" description="Helical" evidence="2">
    <location>
        <begin position="161"/>
        <end position="182"/>
    </location>
</feature>
<keyword evidence="4" id="KW-1185">Reference proteome</keyword>
<feature type="compositionally biased region" description="Low complexity" evidence="1">
    <location>
        <begin position="282"/>
        <end position="291"/>
    </location>
</feature>
<dbReference type="GO" id="GO:0022857">
    <property type="term" value="F:transmembrane transporter activity"/>
    <property type="evidence" value="ECO:0007669"/>
    <property type="project" value="InterPro"/>
</dbReference>
<feature type="region of interest" description="Disordered" evidence="1">
    <location>
        <begin position="220"/>
        <end position="291"/>
    </location>
</feature>
<dbReference type="Proteomes" id="UP000305921">
    <property type="component" value="Unassembled WGS sequence"/>
</dbReference>
<accession>A0A5R9EFS3</accession>
<name>A0A5R9EFS3_9ACTN</name>
<keyword evidence="2" id="KW-0472">Membrane</keyword>
<dbReference type="EMBL" id="VAWE01000001">
    <property type="protein sequence ID" value="TLQ46743.1"/>
    <property type="molecule type" value="Genomic_DNA"/>
</dbReference>